<organism evidence="3">
    <name type="scientific">Tanacetum cinerariifolium</name>
    <name type="common">Dalmatian daisy</name>
    <name type="synonym">Chrysanthemum cinerariifolium</name>
    <dbReference type="NCBI Taxonomy" id="118510"/>
    <lineage>
        <taxon>Eukaryota</taxon>
        <taxon>Viridiplantae</taxon>
        <taxon>Streptophyta</taxon>
        <taxon>Embryophyta</taxon>
        <taxon>Tracheophyta</taxon>
        <taxon>Spermatophyta</taxon>
        <taxon>Magnoliopsida</taxon>
        <taxon>eudicotyledons</taxon>
        <taxon>Gunneridae</taxon>
        <taxon>Pentapetalae</taxon>
        <taxon>asterids</taxon>
        <taxon>campanulids</taxon>
        <taxon>Asterales</taxon>
        <taxon>Asteraceae</taxon>
        <taxon>Asteroideae</taxon>
        <taxon>Anthemideae</taxon>
        <taxon>Anthemidinae</taxon>
        <taxon>Tanacetum</taxon>
    </lineage>
</organism>
<feature type="compositionally biased region" description="Low complexity" evidence="1">
    <location>
        <begin position="1938"/>
        <end position="1951"/>
    </location>
</feature>
<feature type="compositionally biased region" description="Low complexity" evidence="1">
    <location>
        <begin position="1521"/>
        <end position="1534"/>
    </location>
</feature>
<evidence type="ECO:0000256" key="2">
    <source>
        <dbReference type="SAM" id="Phobius"/>
    </source>
</evidence>
<feature type="compositionally biased region" description="Basic residues" evidence="1">
    <location>
        <begin position="818"/>
        <end position="834"/>
    </location>
</feature>
<keyword evidence="2" id="KW-0472">Membrane</keyword>
<proteinExistence type="predicted"/>
<feature type="compositionally biased region" description="Gly residues" evidence="1">
    <location>
        <begin position="1139"/>
        <end position="1154"/>
    </location>
</feature>
<feature type="region of interest" description="Disordered" evidence="1">
    <location>
        <begin position="1688"/>
        <end position="1714"/>
    </location>
</feature>
<feature type="compositionally biased region" description="Low complexity" evidence="1">
    <location>
        <begin position="1049"/>
        <end position="1060"/>
    </location>
</feature>
<feature type="region of interest" description="Disordered" evidence="1">
    <location>
        <begin position="808"/>
        <end position="917"/>
    </location>
</feature>
<feature type="compositionally biased region" description="Gly residues" evidence="1">
    <location>
        <begin position="2296"/>
        <end position="2319"/>
    </location>
</feature>
<dbReference type="EMBL" id="BKCJ010000006">
    <property type="protein sequence ID" value="GEU28442.1"/>
    <property type="molecule type" value="Genomic_DNA"/>
</dbReference>
<evidence type="ECO:0000313" key="3">
    <source>
        <dbReference type="EMBL" id="GEU28442.1"/>
    </source>
</evidence>
<evidence type="ECO:0000256" key="1">
    <source>
        <dbReference type="SAM" id="MobiDB-lite"/>
    </source>
</evidence>
<feature type="region of interest" description="Disordered" evidence="1">
    <location>
        <begin position="1821"/>
        <end position="1853"/>
    </location>
</feature>
<feature type="region of interest" description="Disordered" evidence="1">
    <location>
        <begin position="656"/>
        <end position="743"/>
    </location>
</feature>
<keyword evidence="2" id="KW-0812">Transmembrane</keyword>
<name>A0A699GFC6_TANCI</name>
<protein>
    <submittedName>
        <fullName evidence="3">Uncharacterized protein</fullName>
    </submittedName>
</protein>
<feature type="compositionally biased region" description="Basic and acidic residues" evidence="1">
    <location>
        <begin position="948"/>
        <end position="960"/>
    </location>
</feature>
<feature type="region of interest" description="Disordered" evidence="1">
    <location>
        <begin position="1133"/>
        <end position="1171"/>
    </location>
</feature>
<feature type="region of interest" description="Disordered" evidence="1">
    <location>
        <begin position="1475"/>
        <end position="1538"/>
    </location>
</feature>
<feature type="compositionally biased region" description="Basic and acidic residues" evidence="1">
    <location>
        <begin position="2093"/>
        <end position="2105"/>
    </location>
</feature>
<feature type="region of interest" description="Disordered" evidence="1">
    <location>
        <begin position="1034"/>
        <end position="1087"/>
    </location>
</feature>
<feature type="compositionally biased region" description="Low complexity" evidence="1">
    <location>
        <begin position="841"/>
        <end position="867"/>
    </location>
</feature>
<keyword evidence="2" id="KW-1133">Transmembrane helix</keyword>
<feature type="compositionally biased region" description="Basic and acidic residues" evidence="1">
    <location>
        <begin position="1162"/>
        <end position="1171"/>
    </location>
</feature>
<gene>
    <name evidence="3" type="ORF">Tci_000420</name>
</gene>
<feature type="compositionally biased region" description="Basic and acidic residues" evidence="1">
    <location>
        <begin position="1908"/>
        <end position="1926"/>
    </location>
</feature>
<feature type="compositionally biased region" description="Basic residues" evidence="1">
    <location>
        <begin position="1277"/>
        <end position="1292"/>
    </location>
</feature>
<feature type="region of interest" description="Disordered" evidence="1">
    <location>
        <begin position="2076"/>
        <end position="2128"/>
    </location>
</feature>
<feature type="compositionally biased region" description="Basic and acidic residues" evidence="1">
    <location>
        <begin position="706"/>
        <end position="719"/>
    </location>
</feature>
<feature type="region of interest" description="Disordered" evidence="1">
    <location>
        <begin position="1576"/>
        <end position="1605"/>
    </location>
</feature>
<feature type="region of interest" description="Disordered" evidence="1">
    <location>
        <begin position="1902"/>
        <end position="2016"/>
    </location>
</feature>
<reference evidence="3" key="1">
    <citation type="journal article" date="2019" name="Sci. Rep.">
        <title>Draft genome of Tanacetum cinerariifolium, the natural source of mosquito coil.</title>
        <authorList>
            <person name="Yamashiro T."/>
            <person name="Shiraishi A."/>
            <person name="Satake H."/>
            <person name="Nakayama K."/>
        </authorList>
    </citation>
    <scope>NUCLEOTIDE SEQUENCE</scope>
</reference>
<comment type="caution">
    <text evidence="3">The sequence shown here is derived from an EMBL/GenBank/DDBJ whole genome shotgun (WGS) entry which is preliminary data.</text>
</comment>
<feature type="compositionally biased region" description="Basic and acidic residues" evidence="1">
    <location>
        <begin position="896"/>
        <end position="907"/>
    </location>
</feature>
<sequence>MLHGNVNDDIARCGFNVFRRMALTDGGYMPATLAAHNPVQPYQTPNQLSQFDFAFSLSQQIINSQLRDARNGWMDDIPGFDRVHATADVAGDSITLDAALGELIVDLNASTPDAMRLSMPVSTGALRSQALGTVQLDNMLLRFTAPLRRREIGMDVLRGAAPELADKAQAVIDELGLKSNLFSIEALYMDLTSLDRMEAVSVQQDRAVLAPPAAVVEALRACLRSLAATQPVLLQAVVLPDRSEHPSTFVMRDFTYNITPCAGNPNAATLDYLGVFWRGLDMPANLVEARKQPGAWIDPQLAPTVTMRAGVLALRGEQVAQELAATLQRVFDAAYARMDAANQRRRDQRAVGNPGLELPHPEAELLKRITVEARGKQIALQSDARCNSYQWSDENVAYTLKKSLRLSLVPTPGVGYRLDGAMVVDLLRERKVNLDIVSAASAVITANIFGELRLNSPANEFDCDVTTALTMGFRPATEVKSDNGNFWKWILQVNTAYDQRLASGFAADARAAIEKMLNEALHDLNVDLGTLAIVPPGGGRRTATRRATMSRKDHTTAVEPRRFEAPDANGQLRQFTVDSQVMDYFEPARAFRLGDLADAPGAHFQPRLLALPDRSPDANAPMVLALDQQRKLVLVRRGGAGSTGWARTDLSAGLAAYAPGPRRQPRTDRLRCGPRYRGMGPPGLDRLRYPRQRGRGGRARLARCGRGMDDPALGRERFRPAAVPGPQRPAAHAGRSVCPQSRHRPRRDFRFAGRTVAQFAVAWLCHQQHPVRGGRQCRRRARVVRAHPGVRRQRPAAGDALVWLAQSRRGQRAGGGAARRRRARRRPVCRGRRRQPADCRAGALAGKGALGNSHSGSAGQPGAPAAGGRERRRRRFGVGPARGRPTDHGPAPGDRGGVEHAAGDTHRGGRYRAGRGGWRADQLGVGDLCGRRWHAPVARRRGHLAGGGDRDGRSGGRHQDQQPGHAAVRDGCGWPAGGRRAGHAVGVDPVVAGRQRPAPLRGADTQRAAVQHYHGGRAARRHLARRRRTFAGARLSRRRRHGQPGSAGAGVARRCPAGAGRRQRGGGRPRGQAIGPLHLGSDGGVAARRLRLRPGERRRWRAGHAPGSAGCSAGGCGRWAHLYRRFGVGFPAQRMEQPGQGGGIRGAGGGGRRGGGMHHRQDHQALRADLRRTDRRVLRVGVRCRVDRGRQGGAADRPPEGHGRQGVRGHAGGHGKESGRAGRPCQPGPGHQVRRRSREKQSGAQGQPRRRRDQQRAGRLGQLHAVVPRPGRPGHANLRRRFQGHRPRRRQAAKADPGRGLRPRLHRDPSAVPGKAAQAGGGGRSRYVVPPDRHDAVVAGRPDDRHLQADERRAAQRGAQGQAAAAGCAGRPVPAWLERAQGGKGYRHHFYQLYPDRARRPGRHAADGGKGENRVEFVPQQRSGHGGLSKTVAAHRRTRYVLLHHAIGLQNHRLRGGRQGEARWLGVRAFLRPDRRPGPDADCAADTGSVQQRHDRAGGPGRHPGSVRVPAHRPPSRCARRGAPAARGAQQPGCSPFHASRLRSQLGRQRLPSVRAQQRHQGADVGVRQCRSQLCQPAGGHSCRAAGLSRRSRHEVQRGGARGTGQCRQALTVPVQALRVGGVQGGDAHHVAQDGGPGHAVRFTQPELRVGVACRHDCRDAGSAQQGNHAGQRRFLERSVMRVVAGVGHRSAHDRDAQRCPLRHHPGKGGVEPAGVEQPAIFIEQFKVDQPRLRTVRQQRARHGIAVAGTGRRQRLRLAAPGQLQRPLGRGSPRFCPACAAARRTSPPRYRGPPGTCRSAACGRGGGGDLARHAQRRTKPFADPRFRPGRTGTAASPAPARTAVCGAGPRRAQADRIHAPDGRAAGSAGRHAARLDAAAARHPGHGRAATALAPGRAAGAGGGVAGRAMDHGIDGAGRVPEREPPARRVRRGTRYQPASLAAAAAARFRLPATRRRPSGGGAGGPERGLFRPERADARHAPAAGHHTRRLPPPQPGDGGDRRHGFQQSASRHCRRHGGVRLVGFGVPGAGTDARFLASPAVGRPLPGLWRGGRHPDRPQLAPVDGAADVARMARPGLARSERQSRVLRAAGQRRADGRRGHDVAGDRPAAGGGHGGRRARPPRSPRGAAAALAAVARAQPGRPAVHRLAGAGRVRTRDRCGVGGGAAVRAGSAAVLDCLRGEQQPRTGAPRWRVRARVELADGRGDGRTGAAAGRAGAGHRYRGPCRARLVVVCRRGDGRGHLLFHRGQWPVEYRQPRAAAHDDGTTDRVRDDMRGAVRLAVGAALADAGGSGGAGLAAGRGGAVRQGAPAGEGGGRPGGAARLTPIGFTSKDDGLPVLAAESSVAGFLRFHPCAPGSARPGPPGRCRLSWPTGTSLLPLPARGGRCIRPALSLSHRTGRRAGPWRGFARSGPWPRRARRATASCGLVVLAAGLAVALMANSSFVVALLNLQHGRRPAASPCVGTRREVGAILLSSGQKPPRCHAKY</sequence>
<feature type="region of interest" description="Disordered" evidence="1">
    <location>
        <begin position="2296"/>
        <end position="2321"/>
    </location>
</feature>
<feature type="compositionally biased region" description="Basic residues" evidence="1">
    <location>
        <begin position="1510"/>
        <end position="1520"/>
    </location>
</feature>
<feature type="compositionally biased region" description="Basic and acidic residues" evidence="1">
    <location>
        <begin position="1968"/>
        <end position="1979"/>
    </location>
</feature>
<feature type="region of interest" description="Disordered" evidence="1">
    <location>
        <begin position="1188"/>
        <end position="1330"/>
    </location>
</feature>
<accession>A0A699GFC6</accession>
<feature type="compositionally biased region" description="Basic residues" evidence="1">
    <location>
        <begin position="689"/>
        <end position="703"/>
    </location>
</feature>
<feature type="transmembrane region" description="Helical" evidence="2">
    <location>
        <begin position="2427"/>
        <end position="2451"/>
    </location>
</feature>
<feature type="region of interest" description="Disordered" evidence="1">
    <location>
        <begin position="940"/>
        <end position="980"/>
    </location>
</feature>